<evidence type="ECO:0000256" key="7">
    <source>
        <dbReference type="ARBA" id="ARBA00043906"/>
    </source>
</evidence>
<comment type="similarity">
    <text evidence="1 8">Belongs to the cytochrome P450 family.</text>
</comment>
<dbReference type="CDD" id="cd11033">
    <property type="entry name" value="CYP142-like"/>
    <property type="match status" value="1"/>
</dbReference>
<dbReference type="GO" id="GO:0020037">
    <property type="term" value="F:heme binding"/>
    <property type="evidence" value="ECO:0007669"/>
    <property type="project" value="InterPro"/>
</dbReference>
<protein>
    <submittedName>
        <fullName evidence="9">Cytochrome P450</fullName>
    </submittedName>
</protein>
<dbReference type="PRINTS" id="PR00359">
    <property type="entry name" value="BP450"/>
</dbReference>
<dbReference type="FunFam" id="1.10.630.10:FF:000018">
    <property type="entry name" value="Cytochrome P450 monooxygenase"/>
    <property type="match status" value="1"/>
</dbReference>
<evidence type="ECO:0000256" key="3">
    <source>
        <dbReference type="ARBA" id="ARBA00022723"/>
    </source>
</evidence>
<dbReference type="EMBL" id="FXWG01000002">
    <property type="protein sequence ID" value="SMQ68860.1"/>
    <property type="molecule type" value="Genomic_DNA"/>
</dbReference>
<organism evidence="9 10">
    <name type="scientific">Altererythrobacter xiamenensis</name>
    <dbReference type="NCBI Taxonomy" id="1316679"/>
    <lineage>
        <taxon>Bacteria</taxon>
        <taxon>Pseudomonadati</taxon>
        <taxon>Pseudomonadota</taxon>
        <taxon>Alphaproteobacteria</taxon>
        <taxon>Sphingomonadales</taxon>
        <taxon>Erythrobacteraceae</taxon>
        <taxon>Altererythrobacter</taxon>
    </lineage>
</organism>
<comment type="function">
    <text evidence="7">Cytochromes P450 are a group of heme-thiolate monooxygenases. They oxidize a variety of structurally unrelated compounds, including steroids, fatty acids, and xenobiotics.</text>
</comment>
<evidence type="ECO:0000256" key="2">
    <source>
        <dbReference type="ARBA" id="ARBA00022617"/>
    </source>
</evidence>
<dbReference type="PROSITE" id="PS00086">
    <property type="entry name" value="CYTOCHROME_P450"/>
    <property type="match status" value="1"/>
</dbReference>
<dbReference type="OrthoDB" id="5522954at2"/>
<evidence type="ECO:0000313" key="10">
    <source>
        <dbReference type="Proteomes" id="UP000194420"/>
    </source>
</evidence>
<gene>
    <name evidence="9" type="ORF">SAMN06297468_1135</name>
</gene>
<accession>A0A1Y6F689</accession>
<proteinExistence type="inferred from homology"/>
<evidence type="ECO:0000256" key="8">
    <source>
        <dbReference type="RuleBase" id="RU000461"/>
    </source>
</evidence>
<dbReference type="AlphaFoldDB" id="A0A1Y6F689"/>
<keyword evidence="3 8" id="KW-0479">Metal-binding</keyword>
<dbReference type="InterPro" id="IPR017972">
    <property type="entry name" value="Cyt_P450_CS"/>
</dbReference>
<dbReference type="Gene3D" id="1.10.630.10">
    <property type="entry name" value="Cytochrome P450"/>
    <property type="match status" value="1"/>
</dbReference>
<reference evidence="10" key="1">
    <citation type="submission" date="2017-04" db="EMBL/GenBank/DDBJ databases">
        <authorList>
            <person name="Varghese N."/>
            <person name="Submissions S."/>
        </authorList>
    </citation>
    <scope>NUCLEOTIDE SEQUENCE [LARGE SCALE GENOMIC DNA]</scope>
</reference>
<evidence type="ECO:0000313" key="9">
    <source>
        <dbReference type="EMBL" id="SMQ68860.1"/>
    </source>
</evidence>
<dbReference type="PANTHER" id="PTHR46696:SF1">
    <property type="entry name" value="CYTOCHROME P450 YJIB-RELATED"/>
    <property type="match status" value="1"/>
</dbReference>
<keyword evidence="10" id="KW-1185">Reference proteome</keyword>
<dbReference type="SUPFAM" id="SSF48264">
    <property type="entry name" value="Cytochrome P450"/>
    <property type="match status" value="1"/>
</dbReference>
<keyword evidence="5 8" id="KW-0408">Iron</keyword>
<dbReference type="Pfam" id="PF00067">
    <property type="entry name" value="p450"/>
    <property type="match status" value="1"/>
</dbReference>
<evidence type="ECO:0000256" key="6">
    <source>
        <dbReference type="ARBA" id="ARBA00023033"/>
    </source>
</evidence>
<sequence>MATAAIERPKVRTSPTAYQALKDHYDQHPEDKLNHPHKWDVSRSDIYANNNWHAIFREMREAGPLHYIPESPFGPYWAVVGHKAIQHIEALPDIFSSSWEHGGITILNRLTEEELAERGIEERRELPMFIAMDRPEHTGQRRTVAPKFTPSGMAEMEGEIRQRTGELLDSLPRGEKFDWVDKVSIELTTGMLAILFGFPWEDRRLLTFWSDWSGDTELATVRDLDEVRWEILQEMAAYFQSLWVERTQDKEPGDDLISMMIHSDAMNQMSPQEFMGNLILLIVGGNDTTRNSMSGFVYQLDKNPDQRELFEQNPDIIPNAVQEMLRMQTPLAHMRRTCVEDTEVFGQQIKAGDKVVLWYISANRDEEVFENPDKLDLARENARRHIAFGYGIHRCVGARLAELQLRVLLEEMHKRRMRVNVVGEIERVRANFVHGFRKLEVEIDEF</sequence>
<dbReference type="Proteomes" id="UP000194420">
    <property type="component" value="Unassembled WGS sequence"/>
</dbReference>
<dbReference type="InterPro" id="IPR036396">
    <property type="entry name" value="Cyt_P450_sf"/>
</dbReference>
<evidence type="ECO:0000256" key="1">
    <source>
        <dbReference type="ARBA" id="ARBA00010617"/>
    </source>
</evidence>
<dbReference type="GO" id="GO:0016705">
    <property type="term" value="F:oxidoreductase activity, acting on paired donors, with incorporation or reduction of molecular oxygen"/>
    <property type="evidence" value="ECO:0007669"/>
    <property type="project" value="InterPro"/>
</dbReference>
<keyword evidence="2 8" id="KW-0349">Heme</keyword>
<keyword evidence="6 8" id="KW-0503">Monooxygenase</keyword>
<keyword evidence="4 8" id="KW-0560">Oxidoreductase</keyword>
<dbReference type="RefSeq" id="WP_086437096.1">
    <property type="nucleotide sequence ID" value="NZ_FXWG01000002.1"/>
</dbReference>
<dbReference type="GO" id="GO:0004497">
    <property type="term" value="F:monooxygenase activity"/>
    <property type="evidence" value="ECO:0007669"/>
    <property type="project" value="UniProtKB-KW"/>
</dbReference>
<dbReference type="InterPro" id="IPR001128">
    <property type="entry name" value="Cyt_P450"/>
</dbReference>
<name>A0A1Y6F689_9SPHN</name>
<evidence type="ECO:0000256" key="4">
    <source>
        <dbReference type="ARBA" id="ARBA00023002"/>
    </source>
</evidence>
<dbReference type="PANTHER" id="PTHR46696">
    <property type="entry name" value="P450, PUTATIVE (EUROFUNG)-RELATED"/>
    <property type="match status" value="1"/>
</dbReference>
<dbReference type="GO" id="GO:0005506">
    <property type="term" value="F:iron ion binding"/>
    <property type="evidence" value="ECO:0007669"/>
    <property type="project" value="InterPro"/>
</dbReference>
<dbReference type="InterPro" id="IPR002397">
    <property type="entry name" value="Cyt_P450_B"/>
</dbReference>
<evidence type="ECO:0000256" key="5">
    <source>
        <dbReference type="ARBA" id="ARBA00023004"/>
    </source>
</evidence>